<feature type="domain" description="Heme NO-binding" evidence="1">
    <location>
        <begin position="2"/>
        <end position="161"/>
    </location>
</feature>
<protein>
    <recommendedName>
        <fullName evidence="1">Heme NO-binding domain-containing protein</fullName>
    </recommendedName>
</protein>
<sequence>MKGIMFTEFLEMVEQRFGYNMVDTLLKITNLPSGGIYTAVGTYDYTEMEDLMSNLSLKTNIPSQELFRSFGNYLFKSFIIIYHYIYETTTDTFSLLTSIDSHIHTEVKKLYPDAELPQFEVSKINDNTLVFYYHSSLKMAGLAYGLIEACVQYFGENASITQESLNDDSSSVKFVIAKQ</sequence>
<evidence type="ECO:0000313" key="3">
    <source>
        <dbReference type="Proteomes" id="UP000837932"/>
    </source>
</evidence>
<dbReference type="Pfam" id="PF07700">
    <property type="entry name" value="HNOB"/>
    <property type="match status" value="1"/>
</dbReference>
<dbReference type="SUPFAM" id="SSF111126">
    <property type="entry name" value="Ligand-binding domain in the NO signalling and Golgi transport"/>
    <property type="match status" value="1"/>
</dbReference>
<evidence type="ECO:0000313" key="2">
    <source>
        <dbReference type="EMBL" id="CAH0995972.1"/>
    </source>
</evidence>
<evidence type="ECO:0000259" key="1">
    <source>
        <dbReference type="Pfam" id="PF07700"/>
    </source>
</evidence>
<gene>
    <name evidence="2" type="ORF">EMA8858_02100</name>
</gene>
<dbReference type="EMBL" id="CAKLPY010000002">
    <property type="protein sequence ID" value="CAH0995972.1"/>
    <property type="molecule type" value="Genomic_DNA"/>
</dbReference>
<keyword evidence="3" id="KW-1185">Reference proteome</keyword>
<dbReference type="InterPro" id="IPR011644">
    <property type="entry name" value="Heme_NO-bd"/>
</dbReference>
<reference evidence="2" key="1">
    <citation type="submission" date="2021-12" db="EMBL/GenBank/DDBJ databases">
        <authorList>
            <person name="Rodrigo-Torres L."/>
            <person name="Arahal R. D."/>
            <person name="Lucena T."/>
        </authorList>
    </citation>
    <scope>NUCLEOTIDE SEQUENCE</scope>
    <source>
        <strain evidence="2">CECT 8858</strain>
    </source>
</reference>
<dbReference type="Proteomes" id="UP000837932">
    <property type="component" value="Unassembled WGS sequence"/>
</dbReference>
<dbReference type="RefSeq" id="WP_238806546.1">
    <property type="nucleotide sequence ID" value="NZ_CAKLPY010000002.1"/>
</dbReference>
<dbReference type="InterPro" id="IPR038158">
    <property type="entry name" value="H-NOX_domain_sf"/>
</dbReference>
<dbReference type="Gene3D" id="3.90.1520.10">
    <property type="entry name" value="H-NOX domain"/>
    <property type="match status" value="1"/>
</dbReference>
<proteinExistence type="predicted"/>
<name>A0ABN8ESP8_9BACT</name>
<comment type="caution">
    <text evidence="2">The sequence shown here is derived from an EMBL/GenBank/DDBJ whole genome shotgun (WGS) entry which is preliminary data.</text>
</comment>
<dbReference type="InterPro" id="IPR024096">
    <property type="entry name" value="NO_sig/Golgi_transp_ligand-bd"/>
</dbReference>
<accession>A0ABN8ESP8</accession>
<organism evidence="2 3">
    <name type="scientific">Emticicia aquatica</name>
    <dbReference type="NCBI Taxonomy" id="1681835"/>
    <lineage>
        <taxon>Bacteria</taxon>
        <taxon>Pseudomonadati</taxon>
        <taxon>Bacteroidota</taxon>
        <taxon>Cytophagia</taxon>
        <taxon>Cytophagales</taxon>
        <taxon>Leadbetterellaceae</taxon>
        <taxon>Emticicia</taxon>
    </lineage>
</organism>